<sequence>ALTTTNDNFGLVLNSSIRNSNKESCLIECLTNDDCAFVLIKNATCGLYNENAKRFLVQSNEQILYEINYNTNLCANNPCKNEATCVRRGSSYDCLCSIGYFGKDCSLKISDYICVTNHVYSFKQNKCVPCPVNFLSDNRYPFKCYLGTNKYLNYSQTVEECAKYNLTIMRPKSLNERQMILNRFGSSNWVDSKITKLGATYLWGDGTKVYGFGNNEPNNGGNFNDLVENSLLISGGYFTDASESLTATSVCESTDSNEYLY</sequence>
<keyword evidence="2" id="KW-0732">Signal</keyword>
<dbReference type="SUPFAM" id="SSF57196">
    <property type="entry name" value="EGF/Laminin"/>
    <property type="match status" value="1"/>
</dbReference>
<dbReference type="CDD" id="cd00054">
    <property type="entry name" value="EGF_CA"/>
    <property type="match status" value="1"/>
</dbReference>
<feature type="domain" description="EGF-like" evidence="6">
    <location>
        <begin position="70"/>
        <end position="106"/>
    </location>
</feature>
<feature type="non-terminal residue" evidence="7">
    <location>
        <position position="1"/>
    </location>
</feature>
<dbReference type="EMBL" id="CAJNOC010007895">
    <property type="protein sequence ID" value="CAF1106726.1"/>
    <property type="molecule type" value="Genomic_DNA"/>
</dbReference>
<keyword evidence="3" id="KW-0677">Repeat</keyword>
<comment type="caution">
    <text evidence="7">The sequence shown here is derived from an EMBL/GenBank/DDBJ whole genome shotgun (WGS) entry which is preliminary data.</text>
</comment>
<keyword evidence="8" id="KW-1185">Reference proteome</keyword>
<dbReference type="Pfam" id="PF00008">
    <property type="entry name" value="EGF"/>
    <property type="match status" value="1"/>
</dbReference>
<evidence type="ECO:0000256" key="5">
    <source>
        <dbReference type="PROSITE-ProRule" id="PRU00076"/>
    </source>
</evidence>
<gene>
    <name evidence="7" type="ORF">OXX778_LOCUS21424</name>
</gene>
<keyword evidence="4 5" id="KW-1015">Disulfide bond</keyword>
<dbReference type="Gene3D" id="2.10.25.10">
    <property type="entry name" value="Laminin"/>
    <property type="match status" value="1"/>
</dbReference>
<dbReference type="Gene3D" id="3.10.100.10">
    <property type="entry name" value="Mannose-Binding Protein A, subunit A"/>
    <property type="match status" value="1"/>
</dbReference>
<reference evidence="7" key="1">
    <citation type="submission" date="2021-02" db="EMBL/GenBank/DDBJ databases">
        <authorList>
            <person name="Nowell W R."/>
        </authorList>
    </citation>
    <scope>NUCLEOTIDE SEQUENCE</scope>
    <source>
        <strain evidence="7">Ploen Becks lab</strain>
    </source>
</reference>
<dbReference type="GO" id="GO:0005509">
    <property type="term" value="F:calcium ion binding"/>
    <property type="evidence" value="ECO:0007669"/>
    <property type="project" value="InterPro"/>
</dbReference>
<dbReference type="InterPro" id="IPR000742">
    <property type="entry name" value="EGF"/>
</dbReference>
<feature type="disulfide bond" evidence="5">
    <location>
        <begin position="96"/>
        <end position="105"/>
    </location>
</feature>
<dbReference type="AlphaFoldDB" id="A0A814PJ83"/>
<dbReference type="InterPro" id="IPR016187">
    <property type="entry name" value="CTDL_fold"/>
</dbReference>
<evidence type="ECO:0000256" key="2">
    <source>
        <dbReference type="ARBA" id="ARBA00022729"/>
    </source>
</evidence>
<comment type="caution">
    <text evidence="5">Lacks conserved residue(s) required for the propagation of feature annotation.</text>
</comment>
<evidence type="ECO:0000256" key="1">
    <source>
        <dbReference type="ARBA" id="ARBA00022536"/>
    </source>
</evidence>
<dbReference type="SUPFAM" id="SSF56436">
    <property type="entry name" value="C-type lectin-like"/>
    <property type="match status" value="1"/>
</dbReference>
<evidence type="ECO:0000313" key="8">
    <source>
        <dbReference type="Proteomes" id="UP000663879"/>
    </source>
</evidence>
<organism evidence="7 8">
    <name type="scientific">Brachionus calyciflorus</name>
    <dbReference type="NCBI Taxonomy" id="104777"/>
    <lineage>
        <taxon>Eukaryota</taxon>
        <taxon>Metazoa</taxon>
        <taxon>Spiralia</taxon>
        <taxon>Gnathifera</taxon>
        <taxon>Rotifera</taxon>
        <taxon>Eurotatoria</taxon>
        <taxon>Monogononta</taxon>
        <taxon>Pseudotrocha</taxon>
        <taxon>Ploima</taxon>
        <taxon>Brachionidae</taxon>
        <taxon>Brachionus</taxon>
    </lineage>
</organism>
<protein>
    <recommendedName>
        <fullName evidence="6">EGF-like domain-containing protein</fullName>
    </recommendedName>
</protein>
<dbReference type="PROSITE" id="PS01186">
    <property type="entry name" value="EGF_2"/>
    <property type="match status" value="1"/>
</dbReference>
<dbReference type="SMART" id="SM00179">
    <property type="entry name" value="EGF_CA"/>
    <property type="match status" value="1"/>
</dbReference>
<evidence type="ECO:0000256" key="3">
    <source>
        <dbReference type="ARBA" id="ARBA00022737"/>
    </source>
</evidence>
<evidence type="ECO:0000313" key="7">
    <source>
        <dbReference type="EMBL" id="CAF1106726.1"/>
    </source>
</evidence>
<dbReference type="InterPro" id="IPR001881">
    <property type="entry name" value="EGF-like_Ca-bd_dom"/>
</dbReference>
<dbReference type="InterPro" id="IPR016186">
    <property type="entry name" value="C-type_lectin-like/link_sf"/>
</dbReference>
<evidence type="ECO:0000256" key="4">
    <source>
        <dbReference type="ARBA" id="ARBA00023157"/>
    </source>
</evidence>
<dbReference type="PROSITE" id="PS50026">
    <property type="entry name" value="EGF_3"/>
    <property type="match status" value="1"/>
</dbReference>
<dbReference type="FunFam" id="2.10.25.10:FF:000066">
    <property type="entry name" value="FAT atypical cadherin 4"/>
    <property type="match status" value="1"/>
</dbReference>
<keyword evidence="1 5" id="KW-0245">EGF-like domain</keyword>
<dbReference type="Proteomes" id="UP000663879">
    <property type="component" value="Unassembled WGS sequence"/>
</dbReference>
<proteinExistence type="predicted"/>
<dbReference type="PROSITE" id="PS00022">
    <property type="entry name" value="EGF_1"/>
    <property type="match status" value="1"/>
</dbReference>
<evidence type="ECO:0000259" key="6">
    <source>
        <dbReference type="PROSITE" id="PS50026"/>
    </source>
</evidence>
<name>A0A814PJ83_9BILA</name>
<accession>A0A814PJ83</accession>
<dbReference type="SMART" id="SM00181">
    <property type="entry name" value="EGF"/>
    <property type="match status" value="1"/>
</dbReference>